<keyword evidence="13" id="KW-1185">Reference proteome</keyword>
<keyword evidence="8" id="KW-0418">Kinase</keyword>
<organism evidence="12 13">
    <name type="scientific">Lithocarpus litseifolius</name>
    <dbReference type="NCBI Taxonomy" id="425828"/>
    <lineage>
        <taxon>Eukaryota</taxon>
        <taxon>Viridiplantae</taxon>
        <taxon>Streptophyta</taxon>
        <taxon>Embryophyta</taxon>
        <taxon>Tracheophyta</taxon>
        <taxon>Spermatophyta</taxon>
        <taxon>Magnoliopsida</taxon>
        <taxon>eudicotyledons</taxon>
        <taxon>Gunneridae</taxon>
        <taxon>Pentapetalae</taxon>
        <taxon>rosids</taxon>
        <taxon>fabids</taxon>
        <taxon>Fagales</taxon>
        <taxon>Fagaceae</taxon>
        <taxon>Lithocarpus</taxon>
    </lineage>
</organism>
<dbReference type="GO" id="GO:0052725">
    <property type="term" value="F:inositol-1,3,4-trisphosphate 6-kinase activity"/>
    <property type="evidence" value="ECO:0007669"/>
    <property type="project" value="InterPro"/>
</dbReference>
<dbReference type="GO" id="GO:0000287">
    <property type="term" value="F:magnesium ion binding"/>
    <property type="evidence" value="ECO:0007669"/>
    <property type="project" value="InterPro"/>
</dbReference>
<dbReference type="AlphaFoldDB" id="A0AAW2CJJ5"/>
<protein>
    <recommendedName>
        <fullName evidence="4">inositol-1,3,4-trisphosphate 5/6-kinase</fullName>
        <ecNumber evidence="4">2.7.1.159</ecNumber>
    </recommendedName>
</protein>
<evidence type="ECO:0000256" key="8">
    <source>
        <dbReference type="ARBA" id="ARBA00022777"/>
    </source>
</evidence>
<dbReference type="GO" id="GO:0032957">
    <property type="term" value="P:inositol trisphosphate metabolic process"/>
    <property type="evidence" value="ECO:0007669"/>
    <property type="project" value="InterPro"/>
</dbReference>
<evidence type="ECO:0000256" key="5">
    <source>
        <dbReference type="ARBA" id="ARBA00022679"/>
    </source>
</evidence>
<comment type="cofactor">
    <cofactor evidence="1">
        <name>Mg(2+)</name>
        <dbReference type="ChEBI" id="CHEBI:18420"/>
    </cofactor>
</comment>
<comment type="similarity">
    <text evidence="2">Belongs to the ITPK1 family.</text>
</comment>
<dbReference type="EMBL" id="JAZDWU010000007">
    <property type="protein sequence ID" value="KAK9997717.1"/>
    <property type="molecule type" value="Genomic_DNA"/>
</dbReference>
<dbReference type="InterPro" id="IPR008656">
    <property type="entry name" value="Inositol_tetrakis-P_1-kinase"/>
</dbReference>
<dbReference type="Proteomes" id="UP001459277">
    <property type="component" value="Unassembled WGS sequence"/>
</dbReference>
<evidence type="ECO:0000256" key="4">
    <source>
        <dbReference type="ARBA" id="ARBA00012017"/>
    </source>
</evidence>
<dbReference type="Gene3D" id="3.30.1490.220">
    <property type="match status" value="1"/>
</dbReference>
<evidence type="ECO:0000256" key="10">
    <source>
        <dbReference type="ARBA" id="ARBA00022842"/>
    </source>
</evidence>
<evidence type="ECO:0000256" key="3">
    <source>
        <dbReference type="ARBA" id="ARBA00011245"/>
    </source>
</evidence>
<dbReference type="PANTHER" id="PTHR14217:SF1">
    <property type="entry name" value="INOSITOL-TETRAKISPHOSPHATE 1-KINASE"/>
    <property type="match status" value="1"/>
</dbReference>
<gene>
    <name evidence="12" type="ORF">SO802_022403</name>
</gene>
<keyword evidence="9" id="KW-0067">ATP-binding</keyword>
<dbReference type="GO" id="GO:0047325">
    <property type="term" value="F:inositol-3,4,5,6-tetrakisphosphate 1-kinase activity"/>
    <property type="evidence" value="ECO:0007669"/>
    <property type="project" value="InterPro"/>
</dbReference>
<comment type="caution">
    <text evidence="12">The sequence shown here is derived from an EMBL/GenBank/DDBJ whole genome shotgun (WGS) entry which is preliminary data.</text>
</comment>
<reference evidence="12 13" key="1">
    <citation type="submission" date="2024-01" db="EMBL/GenBank/DDBJ databases">
        <title>A telomere-to-telomere, gap-free genome of sweet tea (Lithocarpus litseifolius).</title>
        <authorList>
            <person name="Zhou J."/>
        </authorList>
    </citation>
    <scope>NUCLEOTIDE SEQUENCE [LARGE SCALE GENOMIC DNA]</scope>
    <source>
        <strain evidence="12">Zhou-2022a</strain>
        <tissue evidence="12">Leaf</tissue>
    </source>
</reference>
<evidence type="ECO:0000256" key="7">
    <source>
        <dbReference type="ARBA" id="ARBA00022741"/>
    </source>
</evidence>
<evidence type="ECO:0000256" key="6">
    <source>
        <dbReference type="ARBA" id="ARBA00022723"/>
    </source>
</evidence>
<accession>A0AAW2CJJ5</accession>
<feature type="domain" description="Inositol 1,3,4-trisphosphate 5/6-kinase ATP-grasp" evidence="11">
    <location>
        <begin position="157"/>
        <end position="278"/>
    </location>
</feature>
<keyword evidence="7" id="KW-0547">Nucleotide-binding</keyword>
<dbReference type="InterPro" id="IPR040464">
    <property type="entry name" value="InsP(3)kin_ATP-grasp"/>
</dbReference>
<dbReference type="GO" id="GO:0052726">
    <property type="term" value="F:inositol-1,3,4-trisphosphate 5-kinase activity"/>
    <property type="evidence" value="ECO:0007669"/>
    <property type="project" value="InterPro"/>
</dbReference>
<evidence type="ECO:0000313" key="12">
    <source>
        <dbReference type="EMBL" id="KAK9997717.1"/>
    </source>
</evidence>
<comment type="subunit">
    <text evidence="3">Monomer.</text>
</comment>
<dbReference type="Pfam" id="PF05770">
    <property type="entry name" value="Ins134_P3_kin"/>
    <property type="match status" value="1"/>
</dbReference>
<evidence type="ECO:0000256" key="9">
    <source>
        <dbReference type="ARBA" id="ARBA00022840"/>
    </source>
</evidence>
<keyword evidence="6" id="KW-0479">Metal-binding</keyword>
<keyword evidence="5" id="KW-0808">Transferase</keyword>
<proteinExistence type="inferred from homology"/>
<name>A0AAW2CJJ5_9ROSI</name>
<evidence type="ECO:0000256" key="1">
    <source>
        <dbReference type="ARBA" id="ARBA00001946"/>
    </source>
</evidence>
<evidence type="ECO:0000256" key="2">
    <source>
        <dbReference type="ARBA" id="ARBA00009601"/>
    </source>
</evidence>
<evidence type="ECO:0000313" key="13">
    <source>
        <dbReference type="Proteomes" id="UP001459277"/>
    </source>
</evidence>
<dbReference type="EC" id="2.7.1.159" evidence="4"/>
<dbReference type="PANTHER" id="PTHR14217">
    <property type="entry name" value="INOSITOL-TETRAKISPHOSPHATE 1-KINASE"/>
    <property type="match status" value="1"/>
</dbReference>
<dbReference type="GO" id="GO:0005737">
    <property type="term" value="C:cytoplasm"/>
    <property type="evidence" value="ECO:0007669"/>
    <property type="project" value="TreeGrafter"/>
</dbReference>
<dbReference type="Gene3D" id="3.40.50.11370">
    <property type="match status" value="1"/>
</dbReference>
<sequence length="300" mass="32902">MIVLRRLWGADGCGPVILVMDRGSDGCEGGRQAPPWKKMTTGREVGVRVLWVLVRHNGSAGGGDGGERKLPTSNWLDVLLQDLLAKNQQKLLKVAVHATVNSVVTVGYVMKPSHEEDFAKRGAFPLYPTQNGLIFLPLTFELPLSPQLQEVDSFKEPDLLQRMSEAKLSLPSIVKPQVACGVANAHKMAIIFRNEDFKDLSVPLPAVVQEYVDHSSTLYKFYVLGEKVFYAVKKSTPNADILMKLSESNGLKPLVFDSLKSLPTAKEDQNFGDGSCSKATNSCVHLDLVTDAANWLRGVL</sequence>
<keyword evidence="10" id="KW-0460">Magnesium</keyword>
<dbReference type="GO" id="GO:0005524">
    <property type="term" value="F:ATP binding"/>
    <property type="evidence" value="ECO:0007669"/>
    <property type="project" value="UniProtKB-KW"/>
</dbReference>
<evidence type="ECO:0000259" key="11">
    <source>
        <dbReference type="Pfam" id="PF05770"/>
    </source>
</evidence>